<dbReference type="PROSITE" id="PS00175">
    <property type="entry name" value="PG_MUTASE"/>
    <property type="match status" value="1"/>
</dbReference>
<feature type="binding site" evidence="5 7">
    <location>
        <begin position="9"/>
        <end position="16"/>
    </location>
    <ligand>
        <name>substrate</name>
    </ligand>
</feature>
<dbReference type="Gene3D" id="3.40.50.1240">
    <property type="entry name" value="Phosphoglycerate mutase-like"/>
    <property type="match status" value="1"/>
</dbReference>
<dbReference type="NCBIfam" id="TIGR01258">
    <property type="entry name" value="pgm_1"/>
    <property type="match status" value="1"/>
</dbReference>
<feature type="active site" description="Tele-phosphohistidine intermediate" evidence="5 6">
    <location>
        <position position="10"/>
    </location>
</feature>
<dbReference type="CDD" id="cd07067">
    <property type="entry name" value="HP_PGM_like"/>
    <property type="match status" value="1"/>
</dbReference>
<dbReference type="Proteomes" id="UP001171620">
    <property type="component" value="Unassembled WGS sequence"/>
</dbReference>
<comment type="subunit">
    <text evidence="5">Homodimer.</text>
</comment>
<comment type="similarity">
    <text evidence="1 5">Belongs to the phosphoglycerate mutase family. BPG-dependent PGAM subfamily.</text>
</comment>
<dbReference type="PANTHER" id="PTHR11931">
    <property type="entry name" value="PHOSPHOGLYCERATE MUTASE"/>
    <property type="match status" value="1"/>
</dbReference>
<evidence type="ECO:0000256" key="9">
    <source>
        <dbReference type="RuleBase" id="RU004512"/>
    </source>
</evidence>
<feature type="binding site" evidence="5 7">
    <location>
        <begin position="88"/>
        <end position="91"/>
    </location>
    <ligand>
        <name>substrate</name>
    </ligand>
</feature>
<sequence>MTGYLILLRHGESEWNREQRFTGWVDVDLTSLGRTQMREAACAMREAGIEVDIAFASVLKRCVYSLWIALDEMERFWIPQKLDWRLNERHYGGLTGLSRRDAECEFGAARVMQWRRSIDIVPPPVGDRVKSLVALDERYRGCPVGRAFQGESLRQTMERVREVWVEELVPLLCQGRSVLLVGHGNALRALIGLVEKLDDDKLSQVEIANGTPIIYGFDETLAPKSKRVFDAGSRTPSEIL</sequence>
<accession>A0AAW7T133</accession>
<evidence type="ECO:0000256" key="4">
    <source>
        <dbReference type="ARBA" id="ARBA00023235"/>
    </source>
</evidence>
<dbReference type="EC" id="5.4.2.11" evidence="5 9"/>
<dbReference type="InterPro" id="IPR013078">
    <property type="entry name" value="His_Pase_superF_clade-1"/>
</dbReference>
<dbReference type="AlphaFoldDB" id="A0AAW7T133"/>
<dbReference type="EMBL" id="JAUJRV010000008">
    <property type="protein sequence ID" value="MDN7796045.1"/>
    <property type="molecule type" value="Genomic_DNA"/>
</dbReference>
<feature type="binding site" evidence="5 7">
    <location>
        <begin position="22"/>
        <end position="23"/>
    </location>
    <ligand>
        <name>substrate</name>
    </ligand>
</feature>
<dbReference type="GO" id="GO:0006094">
    <property type="term" value="P:gluconeogenesis"/>
    <property type="evidence" value="ECO:0007669"/>
    <property type="project" value="UniProtKB-UniRule"/>
</dbReference>
<evidence type="ECO:0000256" key="7">
    <source>
        <dbReference type="PIRSR" id="PIRSR613078-2"/>
    </source>
</evidence>
<feature type="binding site" evidence="5 7">
    <location>
        <begin position="115"/>
        <end position="116"/>
    </location>
    <ligand>
        <name>substrate</name>
    </ligand>
</feature>
<dbReference type="InterPro" id="IPR005952">
    <property type="entry name" value="Phosphogly_mut1"/>
</dbReference>
<comment type="function">
    <text evidence="5 9">Catalyzes the interconversion of 2-phosphoglycerate and 3-phosphoglycerate.</text>
</comment>
<dbReference type="SMART" id="SM00855">
    <property type="entry name" value="PGAM"/>
    <property type="match status" value="1"/>
</dbReference>
<comment type="pathway">
    <text evidence="5 9">Carbohydrate degradation; glycolysis; pyruvate from D-glyceraldehyde 3-phosphate: step 3/5.</text>
</comment>
<comment type="caution">
    <text evidence="10">The sequence shown here is derived from an EMBL/GenBank/DDBJ whole genome shotgun (WGS) entry which is preliminary data.</text>
</comment>
<keyword evidence="4 5" id="KW-0413">Isomerase</keyword>
<dbReference type="HAMAP" id="MF_01039">
    <property type="entry name" value="PGAM_GpmA"/>
    <property type="match status" value="1"/>
</dbReference>
<gene>
    <name evidence="5" type="primary">gpmA</name>
    <name evidence="10" type="ORF">QZM33_13980</name>
</gene>
<keyword evidence="3 5" id="KW-0324">Glycolysis</keyword>
<feature type="binding site" evidence="5 7">
    <location>
        <position position="61"/>
    </location>
    <ligand>
        <name>substrate</name>
    </ligand>
</feature>
<evidence type="ECO:0000256" key="2">
    <source>
        <dbReference type="ARBA" id="ARBA00022432"/>
    </source>
</evidence>
<evidence type="ECO:0000256" key="8">
    <source>
        <dbReference type="PIRSR" id="PIRSR613078-3"/>
    </source>
</evidence>
<name>A0AAW7T133_BURVI</name>
<evidence type="ECO:0000313" key="11">
    <source>
        <dbReference type="Proteomes" id="UP001171620"/>
    </source>
</evidence>
<evidence type="ECO:0000313" key="10">
    <source>
        <dbReference type="EMBL" id="MDN7796045.1"/>
    </source>
</evidence>
<evidence type="ECO:0000256" key="6">
    <source>
        <dbReference type="PIRSR" id="PIRSR613078-1"/>
    </source>
</evidence>
<evidence type="ECO:0000256" key="5">
    <source>
        <dbReference type="HAMAP-Rule" id="MF_01039"/>
    </source>
</evidence>
<dbReference type="InterPro" id="IPR029033">
    <property type="entry name" value="His_PPase_superfam"/>
</dbReference>
<keyword evidence="2 5" id="KW-0312">Gluconeogenesis</keyword>
<evidence type="ECO:0000256" key="3">
    <source>
        <dbReference type="ARBA" id="ARBA00023152"/>
    </source>
</evidence>
<feature type="site" description="Transition state stabilizer" evidence="5 8">
    <location>
        <position position="183"/>
    </location>
</feature>
<evidence type="ECO:0000256" key="1">
    <source>
        <dbReference type="ARBA" id="ARBA00006717"/>
    </source>
</evidence>
<reference evidence="10" key="1">
    <citation type="submission" date="2023-07" db="EMBL/GenBank/DDBJ databases">
        <title>A collection of bacterial strains from the Burkholderia cepacia Research Laboratory and Repository.</title>
        <authorList>
            <person name="Lipuma J."/>
            <person name="Spilker T."/>
            <person name="Caverly L."/>
        </authorList>
    </citation>
    <scope>NUCLEOTIDE SEQUENCE</scope>
    <source>
        <strain evidence="10">AU44268</strain>
    </source>
</reference>
<dbReference type="InterPro" id="IPR001345">
    <property type="entry name" value="PG/BPGM_mutase_AS"/>
</dbReference>
<feature type="binding site" evidence="5 7">
    <location>
        <begin position="184"/>
        <end position="185"/>
    </location>
    <ligand>
        <name>substrate</name>
    </ligand>
</feature>
<dbReference type="GO" id="GO:0006096">
    <property type="term" value="P:glycolytic process"/>
    <property type="evidence" value="ECO:0007669"/>
    <property type="project" value="UniProtKB-UniRule"/>
</dbReference>
<feature type="active site" description="Proton donor/acceptor" evidence="5 6">
    <location>
        <position position="88"/>
    </location>
</feature>
<proteinExistence type="inferred from homology"/>
<comment type="catalytic activity">
    <reaction evidence="5 9">
        <text>(2R)-2-phosphoglycerate = (2R)-3-phosphoglycerate</text>
        <dbReference type="Rhea" id="RHEA:15901"/>
        <dbReference type="ChEBI" id="CHEBI:58272"/>
        <dbReference type="ChEBI" id="CHEBI:58289"/>
        <dbReference type="EC" id="5.4.2.11"/>
    </reaction>
</comment>
<protein>
    <recommendedName>
        <fullName evidence="5 9">2,3-bisphosphoglycerate-dependent phosphoglycerate mutase</fullName>
        <shortName evidence="5">BPG-dependent PGAM</shortName>
        <shortName evidence="5">PGAM</shortName>
        <shortName evidence="5">Phosphoglyceromutase</shortName>
        <shortName evidence="5">dPGM</shortName>
        <ecNumber evidence="5 9">5.4.2.11</ecNumber>
    </recommendedName>
</protein>
<dbReference type="PIRSF" id="PIRSF000709">
    <property type="entry name" value="6PFK_2-Ptase"/>
    <property type="match status" value="1"/>
</dbReference>
<dbReference type="RefSeq" id="WP_047349941.1">
    <property type="nucleotide sequence ID" value="NZ_JAUJRV010000008.1"/>
</dbReference>
<dbReference type="SUPFAM" id="SSF53254">
    <property type="entry name" value="Phosphoglycerate mutase-like"/>
    <property type="match status" value="1"/>
</dbReference>
<organism evidence="10 11">
    <name type="scientific">Burkholderia vietnamiensis</name>
    <dbReference type="NCBI Taxonomy" id="60552"/>
    <lineage>
        <taxon>Bacteria</taxon>
        <taxon>Pseudomonadati</taxon>
        <taxon>Pseudomonadota</taxon>
        <taxon>Betaproteobacteria</taxon>
        <taxon>Burkholderiales</taxon>
        <taxon>Burkholderiaceae</taxon>
        <taxon>Burkholderia</taxon>
        <taxon>Burkholderia cepacia complex</taxon>
    </lineage>
</organism>
<dbReference type="GO" id="GO:0004619">
    <property type="term" value="F:phosphoglycerate mutase activity"/>
    <property type="evidence" value="ECO:0007669"/>
    <property type="project" value="UniProtKB-UniRule"/>
</dbReference>
<dbReference type="Pfam" id="PF00300">
    <property type="entry name" value="His_Phos_1"/>
    <property type="match status" value="1"/>
</dbReference>
<comment type="caution">
    <text evidence="5">Lacks conserved residue(s) required for the propagation of feature annotation.</text>
</comment>